<comment type="subcellular location">
    <subcellularLocation>
        <location evidence="1 6">Membrane</location>
        <topology evidence="1 6">Multi-pass membrane protein</topology>
    </subcellularLocation>
</comment>
<reference evidence="9" key="2">
    <citation type="submission" date="2015-01" db="EMBL/GenBank/DDBJ databases">
        <title>Evolutionary Origins and Diversification of the Mycorrhizal Mutualists.</title>
        <authorList>
            <consortium name="DOE Joint Genome Institute"/>
            <consortium name="Mycorrhizal Genomics Consortium"/>
            <person name="Kohler A."/>
            <person name="Kuo A."/>
            <person name="Nagy L.G."/>
            <person name="Floudas D."/>
            <person name="Copeland A."/>
            <person name="Barry K.W."/>
            <person name="Cichocki N."/>
            <person name="Veneault-Fourrey C."/>
            <person name="LaButti K."/>
            <person name="Lindquist E.A."/>
            <person name="Lipzen A."/>
            <person name="Lundell T."/>
            <person name="Morin E."/>
            <person name="Murat C."/>
            <person name="Riley R."/>
            <person name="Ohm R."/>
            <person name="Sun H."/>
            <person name="Tunlid A."/>
            <person name="Henrissat B."/>
            <person name="Grigoriev I.V."/>
            <person name="Hibbett D.S."/>
            <person name="Martin F."/>
        </authorList>
    </citation>
    <scope>NUCLEOTIDE SEQUENCE [LARGE SCALE GENOMIC DNA]</scope>
    <source>
        <strain evidence="9">441</strain>
    </source>
</reference>
<evidence type="ECO:0000256" key="3">
    <source>
        <dbReference type="ARBA" id="ARBA00022692"/>
    </source>
</evidence>
<keyword evidence="5 6" id="KW-0472">Membrane</keyword>
<feature type="transmembrane region" description="Helical" evidence="6">
    <location>
        <begin position="41"/>
        <end position="67"/>
    </location>
</feature>
<comment type="caution">
    <text evidence="6">Lacks conserved residue(s) required for the propagation of feature annotation.</text>
</comment>
<proteinExistence type="inferred from homology"/>
<feature type="chain" id="PRO_5002206401" description="Protein YOP1" evidence="7">
    <location>
        <begin position="23"/>
        <end position="156"/>
    </location>
</feature>
<comment type="similarity">
    <text evidence="2 6">Belongs to the DP1 family.</text>
</comment>
<dbReference type="Proteomes" id="UP000054018">
    <property type="component" value="Unassembled WGS sequence"/>
</dbReference>
<evidence type="ECO:0000256" key="7">
    <source>
        <dbReference type="SAM" id="SignalP"/>
    </source>
</evidence>
<dbReference type="STRING" id="765257.A0A0C9YZ19"/>
<sequence length="156" mass="17953">MLVMLASHLLCSWFVFLQPCYSTFKTLSRTPPYADLQVWCMYWAVVGAFIAIENILGFLISWLPFYWELRTLFLLYLSLPQIQGSTYVYKTYLEPFCRINEAEFDAGIASVTSSILEFFQSCVTSVTDIFFNLLNKTPITTQPQSDRAVYDTSALN</sequence>
<dbReference type="PANTHER" id="PTHR12300:SF161">
    <property type="entry name" value="RECEPTOR EXPRESSION-ENHANCING PROTEIN"/>
    <property type="match status" value="1"/>
</dbReference>
<reference evidence="8 9" key="1">
    <citation type="submission" date="2014-04" db="EMBL/GenBank/DDBJ databases">
        <authorList>
            <consortium name="DOE Joint Genome Institute"/>
            <person name="Kuo A."/>
            <person name="Kohler A."/>
            <person name="Costa M.D."/>
            <person name="Nagy L.G."/>
            <person name="Floudas D."/>
            <person name="Copeland A."/>
            <person name="Barry K.W."/>
            <person name="Cichocki N."/>
            <person name="Veneault-Fourrey C."/>
            <person name="LaButti K."/>
            <person name="Lindquist E.A."/>
            <person name="Lipzen A."/>
            <person name="Lundell T."/>
            <person name="Morin E."/>
            <person name="Murat C."/>
            <person name="Sun H."/>
            <person name="Tunlid A."/>
            <person name="Henrissat B."/>
            <person name="Grigoriev I.V."/>
            <person name="Hibbett D.S."/>
            <person name="Martin F."/>
            <person name="Nordberg H.P."/>
            <person name="Cantor M.N."/>
            <person name="Hua S.X."/>
        </authorList>
    </citation>
    <scope>NUCLEOTIDE SEQUENCE [LARGE SCALE GENOMIC DNA]</scope>
    <source>
        <strain evidence="8 9">441</strain>
    </source>
</reference>
<feature type="signal peptide" evidence="7">
    <location>
        <begin position="1"/>
        <end position="22"/>
    </location>
</feature>
<evidence type="ECO:0000313" key="8">
    <source>
        <dbReference type="EMBL" id="KIK30405.1"/>
    </source>
</evidence>
<keyword evidence="9" id="KW-1185">Reference proteome</keyword>
<dbReference type="HOGENOM" id="CLU_1696523_0_0_1"/>
<evidence type="ECO:0000256" key="6">
    <source>
        <dbReference type="RuleBase" id="RU362006"/>
    </source>
</evidence>
<keyword evidence="4 6" id="KW-1133">Transmembrane helix</keyword>
<name>A0A0C9YZ19_9AGAM</name>
<protein>
    <recommendedName>
        <fullName evidence="6">Protein YOP1</fullName>
    </recommendedName>
</protein>
<evidence type="ECO:0000256" key="2">
    <source>
        <dbReference type="ARBA" id="ARBA00008573"/>
    </source>
</evidence>
<gene>
    <name evidence="8" type="ORF">PISMIDRAFT_87530</name>
</gene>
<evidence type="ECO:0000256" key="4">
    <source>
        <dbReference type="ARBA" id="ARBA00022989"/>
    </source>
</evidence>
<keyword evidence="7" id="KW-0732">Signal</keyword>
<dbReference type="InterPro" id="IPR004345">
    <property type="entry name" value="TB2_DP1_HVA22"/>
</dbReference>
<dbReference type="Pfam" id="PF03134">
    <property type="entry name" value="TB2_DP1_HVA22"/>
    <property type="match status" value="1"/>
</dbReference>
<evidence type="ECO:0000256" key="5">
    <source>
        <dbReference type="ARBA" id="ARBA00023136"/>
    </source>
</evidence>
<organism evidence="8 9">
    <name type="scientific">Pisolithus microcarpus 441</name>
    <dbReference type="NCBI Taxonomy" id="765257"/>
    <lineage>
        <taxon>Eukaryota</taxon>
        <taxon>Fungi</taxon>
        <taxon>Dikarya</taxon>
        <taxon>Basidiomycota</taxon>
        <taxon>Agaricomycotina</taxon>
        <taxon>Agaricomycetes</taxon>
        <taxon>Agaricomycetidae</taxon>
        <taxon>Boletales</taxon>
        <taxon>Sclerodermatineae</taxon>
        <taxon>Pisolithaceae</taxon>
        <taxon>Pisolithus</taxon>
    </lineage>
</organism>
<dbReference type="AlphaFoldDB" id="A0A0C9YZ19"/>
<accession>A0A0C9YZ19</accession>
<dbReference type="PANTHER" id="PTHR12300">
    <property type="entry name" value="HVA22-LIKE PROTEINS"/>
    <property type="match status" value="1"/>
</dbReference>
<evidence type="ECO:0000256" key="1">
    <source>
        <dbReference type="ARBA" id="ARBA00004141"/>
    </source>
</evidence>
<dbReference type="GO" id="GO:0016020">
    <property type="term" value="C:membrane"/>
    <property type="evidence" value="ECO:0007669"/>
    <property type="project" value="UniProtKB-SubCell"/>
</dbReference>
<dbReference type="EMBL" id="KN833687">
    <property type="protein sequence ID" value="KIK30405.1"/>
    <property type="molecule type" value="Genomic_DNA"/>
</dbReference>
<evidence type="ECO:0000313" key="9">
    <source>
        <dbReference type="Proteomes" id="UP000054018"/>
    </source>
</evidence>
<keyword evidence="3 6" id="KW-0812">Transmembrane</keyword>
<dbReference type="OrthoDB" id="434647at2759"/>